<protein>
    <submittedName>
        <fullName evidence="1">Uncharacterized protein</fullName>
    </submittedName>
</protein>
<dbReference type="RefSeq" id="WP_170141494.1">
    <property type="nucleotide sequence ID" value="NZ_QUNI01000014.1"/>
</dbReference>
<keyword evidence="2" id="KW-1185">Reference proteome</keyword>
<reference evidence="1 2" key="1">
    <citation type="submission" date="2018-08" db="EMBL/GenBank/DDBJ databases">
        <title>Genomic Encyclopedia of Archaeal and Bacterial Type Strains, Phase II (KMG-II): from individual species to whole genera.</title>
        <authorList>
            <person name="Goeker M."/>
        </authorList>
    </citation>
    <scope>NUCLEOTIDE SEQUENCE [LARGE SCALE GENOMIC DNA]</scope>
    <source>
        <strain evidence="1 2">DSM 100880</strain>
    </source>
</reference>
<evidence type="ECO:0000313" key="2">
    <source>
        <dbReference type="Proteomes" id="UP000257136"/>
    </source>
</evidence>
<dbReference type="EMBL" id="QUNI01000014">
    <property type="protein sequence ID" value="REG93000.1"/>
    <property type="molecule type" value="Genomic_DNA"/>
</dbReference>
<sequence>MKNKIQKNTSKNFNVVTDIDIDLRLKYLYAFTDFMQYKLDNSKGSIDYTYLN</sequence>
<organism evidence="1 2">
    <name type="scientific">Flavobacterium aquicola</name>
    <dbReference type="NCBI Taxonomy" id="1682742"/>
    <lineage>
        <taxon>Bacteria</taxon>
        <taxon>Pseudomonadati</taxon>
        <taxon>Bacteroidota</taxon>
        <taxon>Flavobacteriia</taxon>
        <taxon>Flavobacteriales</taxon>
        <taxon>Flavobacteriaceae</taxon>
        <taxon>Flavobacterium</taxon>
    </lineage>
</organism>
<evidence type="ECO:0000313" key="1">
    <source>
        <dbReference type="EMBL" id="REG93000.1"/>
    </source>
</evidence>
<name>A0A3E0E5S8_9FLAO</name>
<gene>
    <name evidence="1" type="ORF">C8P67_114101</name>
</gene>
<dbReference type="AlphaFoldDB" id="A0A3E0E5S8"/>
<accession>A0A3E0E5S8</accession>
<dbReference type="Proteomes" id="UP000257136">
    <property type="component" value="Unassembled WGS sequence"/>
</dbReference>
<comment type="caution">
    <text evidence="1">The sequence shown here is derived from an EMBL/GenBank/DDBJ whole genome shotgun (WGS) entry which is preliminary data.</text>
</comment>
<proteinExistence type="predicted"/>